<evidence type="ECO:0000256" key="2">
    <source>
        <dbReference type="ARBA" id="ARBA00008789"/>
    </source>
</evidence>
<protein>
    <recommendedName>
        <fullName evidence="9">XK-related protein</fullName>
    </recommendedName>
</protein>
<evidence type="ECO:0000256" key="1">
    <source>
        <dbReference type="ARBA" id="ARBA00004651"/>
    </source>
</evidence>
<comment type="caution">
    <text evidence="10">The sequence shown here is derived from an EMBL/GenBank/DDBJ whole genome shotgun (WGS) entry which is preliminary data.</text>
</comment>
<dbReference type="PANTHER" id="PTHR16024">
    <property type="entry name" value="XK-RELATED PROTEIN"/>
    <property type="match status" value="1"/>
</dbReference>
<evidence type="ECO:0000256" key="6">
    <source>
        <dbReference type="ARBA" id="ARBA00023136"/>
    </source>
</evidence>
<keyword evidence="3" id="KW-1003">Cell membrane</keyword>
<dbReference type="PANTHER" id="PTHR16024:SF16">
    <property type="entry name" value="XK-RELATED PROTEIN 4"/>
    <property type="match status" value="1"/>
</dbReference>
<proteinExistence type="inferred from homology"/>
<keyword evidence="6" id="KW-0472">Membrane</keyword>
<evidence type="ECO:0000256" key="7">
    <source>
        <dbReference type="ARBA" id="ARBA00024479"/>
    </source>
</evidence>
<organism evidence="10 11">
    <name type="scientific">Apodemus speciosus</name>
    <name type="common">Large Japanese field mouse</name>
    <dbReference type="NCBI Taxonomy" id="105296"/>
    <lineage>
        <taxon>Eukaryota</taxon>
        <taxon>Metazoa</taxon>
        <taxon>Chordata</taxon>
        <taxon>Craniata</taxon>
        <taxon>Vertebrata</taxon>
        <taxon>Euteleostomi</taxon>
        <taxon>Mammalia</taxon>
        <taxon>Eutheria</taxon>
        <taxon>Euarchontoglires</taxon>
        <taxon>Glires</taxon>
        <taxon>Rodentia</taxon>
        <taxon>Myomorpha</taxon>
        <taxon>Muroidea</taxon>
        <taxon>Muridae</taxon>
        <taxon>Murinae</taxon>
        <taxon>Apodemus</taxon>
    </lineage>
</organism>
<comment type="similarity">
    <text evidence="2 9">Belongs to the XK family.</text>
</comment>
<evidence type="ECO:0000256" key="3">
    <source>
        <dbReference type="ARBA" id="ARBA00022475"/>
    </source>
</evidence>
<evidence type="ECO:0000256" key="5">
    <source>
        <dbReference type="ARBA" id="ARBA00022989"/>
    </source>
</evidence>
<keyword evidence="4" id="KW-0812">Transmembrane</keyword>
<dbReference type="Pfam" id="PF09815">
    <property type="entry name" value="XK-related"/>
    <property type="match status" value="1"/>
</dbReference>
<comment type="subcellular location">
    <subcellularLocation>
        <location evidence="1">Cell membrane</location>
        <topology evidence="1">Multi-pass membrane protein</topology>
    </subcellularLocation>
    <subcellularLocation>
        <location evidence="9">Membrane</location>
        <topology evidence="9">Multi-pass membrane protein</topology>
    </subcellularLocation>
</comment>
<comment type="function">
    <text evidence="8">Phospholipid scramblase that promotes phosphatidylserine exposure on apoptotic cell surface. Phosphatidylserine is a specific marker only present at the surface of apoptotic cells and acts as a specific signal for engulfment.</text>
</comment>
<dbReference type="InterPro" id="IPR050895">
    <property type="entry name" value="XK-related_scramblase"/>
</dbReference>
<gene>
    <name evidence="10" type="ORF">APTSU1_000073900</name>
</gene>
<sequence>MYLHTIYLGIRSRQSGESGRWRFYWKMVYEYADVSMLHLLATFLESAPQLVLQLCIIVQTHSLQALQA</sequence>
<name>A0ABQ0EEE9_APOSI</name>
<evidence type="ECO:0000313" key="10">
    <source>
        <dbReference type="EMBL" id="GAB1285509.1"/>
    </source>
</evidence>
<evidence type="ECO:0000256" key="9">
    <source>
        <dbReference type="RuleBase" id="RU910716"/>
    </source>
</evidence>
<accession>A0ABQ0EEE9</accession>
<evidence type="ECO:0000313" key="11">
    <source>
        <dbReference type="Proteomes" id="UP001623349"/>
    </source>
</evidence>
<comment type="catalytic activity">
    <reaction evidence="7">
        <text>a 1,2-diacyl-sn-glycero-3-phospho-L-serine(in) = a 1,2-diacyl-sn-glycero-3-phospho-L-serine(out)</text>
        <dbReference type="Rhea" id="RHEA:38663"/>
        <dbReference type="ChEBI" id="CHEBI:57262"/>
    </reaction>
</comment>
<evidence type="ECO:0000256" key="8">
    <source>
        <dbReference type="ARBA" id="ARBA00045305"/>
    </source>
</evidence>
<dbReference type="EMBL" id="BAAFST010000001">
    <property type="protein sequence ID" value="GAB1285509.1"/>
    <property type="molecule type" value="Genomic_DNA"/>
</dbReference>
<evidence type="ECO:0000256" key="4">
    <source>
        <dbReference type="ARBA" id="ARBA00022692"/>
    </source>
</evidence>
<reference evidence="10 11" key="1">
    <citation type="submission" date="2024-08" db="EMBL/GenBank/DDBJ databases">
        <title>The draft genome of Apodemus speciosus.</title>
        <authorList>
            <person name="Nabeshima K."/>
            <person name="Suzuki S."/>
            <person name="Onuma M."/>
        </authorList>
    </citation>
    <scope>NUCLEOTIDE SEQUENCE [LARGE SCALE GENOMIC DNA]</scope>
    <source>
        <strain evidence="10">IB14-021</strain>
    </source>
</reference>
<keyword evidence="11" id="KW-1185">Reference proteome</keyword>
<dbReference type="Proteomes" id="UP001623349">
    <property type="component" value="Unassembled WGS sequence"/>
</dbReference>
<keyword evidence="5" id="KW-1133">Transmembrane helix</keyword>
<dbReference type="InterPro" id="IPR018629">
    <property type="entry name" value="XK-rel"/>
</dbReference>